<proteinExistence type="predicted"/>
<comment type="caution">
    <text evidence="1">The sequence shown here is derived from an EMBL/GenBank/DDBJ whole genome shotgun (WGS) entry which is preliminary data.</text>
</comment>
<dbReference type="OrthoDB" id="5990025at2759"/>
<dbReference type="Proteomes" id="UP001163046">
    <property type="component" value="Unassembled WGS sequence"/>
</dbReference>
<keyword evidence="2" id="KW-1185">Reference proteome</keyword>
<dbReference type="EMBL" id="MU826395">
    <property type="protein sequence ID" value="KAJ7376604.1"/>
    <property type="molecule type" value="Genomic_DNA"/>
</dbReference>
<evidence type="ECO:0000313" key="1">
    <source>
        <dbReference type="EMBL" id="KAJ7376604.1"/>
    </source>
</evidence>
<reference evidence="1" key="1">
    <citation type="submission" date="2023-01" db="EMBL/GenBank/DDBJ databases">
        <title>Genome assembly of the deep-sea coral Lophelia pertusa.</title>
        <authorList>
            <person name="Herrera S."/>
            <person name="Cordes E."/>
        </authorList>
    </citation>
    <scope>NUCLEOTIDE SEQUENCE</scope>
    <source>
        <strain evidence="1">USNM1676648</strain>
        <tissue evidence="1">Polyp</tissue>
    </source>
</reference>
<organism evidence="1 2">
    <name type="scientific">Desmophyllum pertusum</name>
    <dbReference type="NCBI Taxonomy" id="174260"/>
    <lineage>
        <taxon>Eukaryota</taxon>
        <taxon>Metazoa</taxon>
        <taxon>Cnidaria</taxon>
        <taxon>Anthozoa</taxon>
        <taxon>Hexacorallia</taxon>
        <taxon>Scleractinia</taxon>
        <taxon>Caryophylliina</taxon>
        <taxon>Caryophylliidae</taxon>
        <taxon>Desmophyllum</taxon>
    </lineage>
</organism>
<sequence>MLNEPQKRVSEPAKLAAALCPPGVWTCLELADNTDITAVKATSVGDASPQFQADSACPPGVWTCRSLTTEDNVSNDNYDYGKFEDLTECPPGIWVCRKKRMLKRMLRQARRVQRSAKKCPPGIWVC</sequence>
<gene>
    <name evidence="1" type="ORF">OS493_033765</name>
</gene>
<evidence type="ECO:0000313" key="2">
    <source>
        <dbReference type="Proteomes" id="UP001163046"/>
    </source>
</evidence>
<protein>
    <submittedName>
        <fullName evidence="1">Uncharacterized protein</fullName>
    </submittedName>
</protein>
<accession>A0A9X0CX22</accession>
<dbReference type="AlphaFoldDB" id="A0A9X0CX22"/>
<name>A0A9X0CX22_9CNID</name>